<name>A0A923L079_9FIRM</name>
<keyword evidence="8" id="KW-1185">Reference proteome</keyword>
<dbReference type="EMBL" id="JACONZ010000001">
    <property type="protein sequence ID" value="MBC5579980.1"/>
    <property type="molecule type" value="Genomic_DNA"/>
</dbReference>
<dbReference type="GO" id="GO:0005737">
    <property type="term" value="C:cytoplasm"/>
    <property type="evidence" value="ECO:0007669"/>
    <property type="project" value="UniProtKB-SubCell"/>
</dbReference>
<dbReference type="InterPro" id="IPR027417">
    <property type="entry name" value="P-loop_NTPase"/>
</dbReference>
<dbReference type="Proteomes" id="UP000659630">
    <property type="component" value="Unassembled WGS sequence"/>
</dbReference>
<dbReference type="Gene3D" id="3.40.50.300">
    <property type="entry name" value="P-loop containing nucleotide triphosphate hydrolases"/>
    <property type="match status" value="1"/>
</dbReference>
<evidence type="ECO:0000256" key="5">
    <source>
        <dbReference type="PIRSR" id="PIRSR006230-1"/>
    </source>
</evidence>
<comment type="function">
    <text evidence="4">Required for a late step of 50S ribosomal subunit assembly. Has GTPase activity.</text>
</comment>
<evidence type="ECO:0000256" key="2">
    <source>
        <dbReference type="ARBA" id="ARBA00022741"/>
    </source>
</evidence>
<accession>A0A923L079</accession>
<dbReference type="RefSeq" id="WP_186886358.1">
    <property type="nucleotide sequence ID" value="NZ_JACONZ010000001.1"/>
</dbReference>
<comment type="caution">
    <text evidence="7">The sequence shown here is derived from an EMBL/GenBank/DDBJ whole genome shotgun (WGS) entry which is preliminary data.</text>
</comment>
<evidence type="ECO:0000256" key="4">
    <source>
        <dbReference type="PIRNR" id="PIRNR006230"/>
    </source>
</evidence>
<evidence type="ECO:0000256" key="1">
    <source>
        <dbReference type="ARBA" id="ARBA00014898"/>
    </source>
</evidence>
<dbReference type="InterPro" id="IPR016478">
    <property type="entry name" value="GTPase_MTG1"/>
</dbReference>
<feature type="binding site" evidence="5">
    <location>
        <begin position="137"/>
        <end position="142"/>
    </location>
    <ligand>
        <name>GTP</name>
        <dbReference type="ChEBI" id="CHEBI:37565"/>
    </ligand>
</feature>
<keyword evidence="2 4" id="KW-0547">Nucleotide-binding</keyword>
<sequence length="300" mass="33192">MNDSFSGRQIQWFPGHMTKTLRLIGAELKNVDAVLVLLDARIPASSLNPEIEALLGDKPRVYILNKSDLADPAVTRRWVAHFRGEHSACVALSSKRRGAAAGAKAEVERALAPLLARRAQKGIAGAHIRLMLVGIPNVGKSTFINSFAGGQRARAEDRPGVTRGKQWVTAGNYDLLDMPGVLWKKFEDRRTAVNLAFIGSIRDEILDMEEIAAELLSEVKRLYPQKLEERYRLKPQQMEQERYDLLAEIGRNRGMLISGGEVDLARAAVTVVDEFRASKLGNLSLESPPERVCGEEVEQG</sequence>
<feature type="binding site" evidence="5">
    <location>
        <position position="180"/>
    </location>
    <ligand>
        <name>GTP</name>
        <dbReference type="ChEBI" id="CHEBI:37565"/>
    </ligand>
</feature>
<proteinExistence type="inferred from homology"/>
<dbReference type="GO" id="GO:0005525">
    <property type="term" value="F:GTP binding"/>
    <property type="evidence" value="ECO:0007669"/>
    <property type="project" value="UniProtKB-KW"/>
</dbReference>
<comment type="similarity">
    <text evidence="4">Belongs to the TRAFAC class YlqF/YawG GTPase family. MTG1 subfamily.</text>
</comment>
<reference evidence="7" key="1">
    <citation type="submission" date="2020-08" db="EMBL/GenBank/DDBJ databases">
        <title>Genome public.</title>
        <authorList>
            <person name="Liu C."/>
            <person name="Sun Q."/>
        </authorList>
    </citation>
    <scope>NUCLEOTIDE SEQUENCE</scope>
    <source>
        <strain evidence="7">BX8</strain>
    </source>
</reference>
<dbReference type="GO" id="GO:0006412">
    <property type="term" value="P:translation"/>
    <property type="evidence" value="ECO:0007669"/>
    <property type="project" value="TreeGrafter"/>
</dbReference>
<feature type="domain" description="G" evidence="6">
    <location>
        <begin position="130"/>
        <end position="200"/>
    </location>
</feature>
<dbReference type="PANTHER" id="PTHR45782">
    <property type="entry name" value="MITOCHONDRIAL RIBOSOME-ASSOCIATED GTPASE 1"/>
    <property type="match status" value="1"/>
</dbReference>
<dbReference type="CDD" id="cd01856">
    <property type="entry name" value="YlqF"/>
    <property type="match status" value="1"/>
</dbReference>
<evidence type="ECO:0000313" key="8">
    <source>
        <dbReference type="Proteomes" id="UP000659630"/>
    </source>
</evidence>
<evidence type="ECO:0000259" key="6">
    <source>
        <dbReference type="Pfam" id="PF01926"/>
    </source>
</evidence>
<dbReference type="PANTHER" id="PTHR45782:SF4">
    <property type="entry name" value="MITOCHONDRIAL RIBOSOME-ASSOCIATED GTPASE 1"/>
    <property type="match status" value="1"/>
</dbReference>
<keyword evidence="4" id="KW-0963">Cytoplasm</keyword>
<dbReference type="InterPro" id="IPR023179">
    <property type="entry name" value="GTP-bd_ortho_bundle_sf"/>
</dbReference>
<dbReference type="PIRSF" id="PIRSF006230">
    <property type="entry name" value="MG442"/>
    <property type="match status" value="1"/>
</dbReference>
<dbReference type="SUPFAM" id="SSF52540">
    <property type="entry name" value="P-loop containing nucleoside triphosphate hydrolases"/>
    <property type="match status" value="1"/>
</dbReference>
<dbReference type="Gene3D" id="1.10.1580.10">
    <property type="match status" value="1"/>
</dbReference>
<dbReference type="InterPro" id="IPR019991">
    <property type="entry name" value="GTP-bd_ribosome_bgen"/>
</dbReference>
<keyword evidence="3 4" id="KW-0342">GTP-binding</keyword>
<dbReference type="Pfam" id="PF01926">
    <property type="entry name" value="MMR_HSR1"/>
    <property type="match status" value="1"/>
</dbReference>
<organism evidence="7 8">
    <name type="scientific">Anaerofilum hominis</name>
    <dbReference type="NCBI Taxonomy" id="2763016"/>
    <lineage>
        <taxon>Bacteria</taxon>
        <taxon>Bacillati</taxon>
        <taxon>Bacillota</taxon>
        <taxon>Clostridia</taxon>
        <taxon>Eubacteriales</taxon>
        <taxon>Oscillospiraceae</taxon>
        <taxon>Anaerofilum</taxon>
    </lineage>
</organism>
<dbReference type="NCBIfam" id="TIGR03596">
    <property type="entry name" value="GTPase_YlqF"/>
    <property type="match status" value="1"/>
</dbReference>
<protein>
    <recommendedName>
        <fullName evidence="1 4">Ribosome biogenesis GTPase A</fullName>
    </recommendedName>
</protein>
<gene>
    <name evidence="7" type="primary">ylqF</name>
    <name evidence="7" type="ORF">H8S23_00495</name>
</gene>
<dbReference type="GO" id="GO:0003924">
    <property type="term" value="F:GTPase activity"/>
    <property type="evidence" value="ECO:0007669"/>
    <property type="project" value="TreeGrafter"/>
</dbReference>
<dbReference type="AlphaFoldDB" id="A0A923L079"/>
<comment type="subcellular location">
    <subcellularLocation>
        <location evidence="4">Cytoplasm</location>
    </subcellularLocation>
</comment>
<evidence type="ECO:0000256" key="3">
    <source>
        <dbReference type="ARBA" id="ARBA00023134"/>
    </source>
</evidence>
<evidence type="ECO:0000313" key="7">
    <source>
        <dbReference type="EMBL" id="MBC5579980.1"/>
    </source>
</evidence>
<dbReference type="InterPro" id="IPR006073">
    <property type="entry name" value="GTP-bd"/>
</dbReference>
<dbReference type="PRINTS" id="PR00326">
    <property type="entry name" value="GTP1OBG"/>
</dbReference>
<feature type="binding site" evidence="5">
    <location>
        <begin position="65"/>
        <end position="68"/>
    </location>
    <ligand>
        <name>GTP</name>
        <dbReference type="ChEBI" id="CHEBI:37565"/>
    </ligand>
</feature>